<evidence type="ECO:0000313" key="8">
    <source>
        <dbReference type="EMBL" id="AZT90136.1"/>
    </source>
</evidence>
<dbReference type="Pfam" id="PF13277">
    <property type="entry name" value="YmdB"/>
    <property type="match status" value="1"/>
</dbReference>
<dbReference type="GO" id="GO:0004113">
    <property type="term" value="F:2',3'-cyclic-nucleotide 3'-phosphodiesterase activity"/>
    <property type="evidence" value="ECO:0007669"/>
    <property type="project" value="TreeGrafter"/>
</dbReference>
<feature type="binding site" evidence="7">
    <location>
        <position position="8"/>
    </location>
    <ligand>
        <name>Fe cation</name>
        <dbReference type="ChEBI" id="CHEBI:24875"/>
        <label>1</label>
    </ligand>
</feature>
<evidence type="ECO:0000256" key="7">
    <source>
        <dbReference type="PIRSR" id="PIRSR004789-51"/>
    </source>
</evidence>
<keyword evidence="2 7" id="KW-0479">Metal-binding</keyword>
<sequence length="259" mass="28782">MRFLAIGDVVGRPGRNILKNSLSKVKENYRIDIVIANCENAAGGNGLTKKVADELFDIGIDIMTMGNHVWSNKEIFSFIDSEQRIIRPANYPEGTTPGRGYNIFEKNNIKFAVINLCGRVFMDNFDCPFRKSDEILKKLDINIIIVDFHAEATSEKIALGFYLDGRVSCVYGTHTHVQTADEKILPNGTAYITDIGMTGPCDSVLGVDKEIVIQKFVTMLPVKFEVAKGKAQFNGIVFEIDDSTGKAISIDRISFTLEE</sequence>
<dbReference type="PANTHER" id="PTHR36303:SF1">
    <property type="entry name" value="2',3'-CYCLIC-NUCLEOTIDE 2'-PHOSPHODIESTERASE"/>
    <property type="match status" value="1"/>
</dbReference>
<organism evidence="8 9">
    <name type="scientific">Caldicellulosiruptor changbaiensis</name>
    <dbReference type="NCBI Taxonomy" id="1222016"/>
    <lineage>
        <taxon>Bacteria</taxon>
        <taxon>Bacillati</taxon>
        <taxon>Bacillota</taxon>
        <taxon>Bacillota incertae sedis</taxon>
        <taxon>Caldicellulosiruptorales</taxon>
        <taxon>Caldicellulosiruptoraceae</taxon>
        <taxon>Caldicellulosiruptor</taxon>
    </lineage>
</organism>
<dbReference type="EMBL" id="CP034791">
    <property type="protein sequence ID" value="AZT90136.1"/>
    <property type="molecule type" value="Genomic_DNA"/>
</dbReference>
<dbReference type="InterPro" id="IPR005235">
    <property type="entry name" value="YmdB-like"/>
</dbReference>
<dbReference type="Gene3D" id="3.60.21.10">
    <property type="match status" value="1"/>
</dbReference>
<dbReference type="CDD" id="cd07382">
    <property type="entry name" value="MPP_DR1281"/>
    <property type="match status" value="1"/>
</dbReference>
<evidence type="ECO:0000256" key="5">
    <source>
        <dbReference type="ARBA" id="ARBA00061401"/>
    </source>
</evidence>
<feature type="binding site" evidence="7">
    <location>
        <position position="67"/>
    </location>
    <ligand>
        <name>Fe cation</name>
        <dbReference type="ChEBI" id="CHEBI:24875"/>
        <label>2</label>
    </ligand>
</feature>
<gene>
    <name evidence="8" type="ORF">ELD05_05460</name>
</gene>
<evidence type="ECO:0000313" key="9">
    <source>
        <dbReference type="Proteomes" id="UP000282930"/>
    </source>
</evidence>
<dbReference type="RefSeq" id="WP_127351637.1">
    <property type="nucleotide sequence ID" value="NZ_CP034791.1"/>
</dbReference>
<dbReference type="PANTHER" id="PTHR36303">
    <property type="entry name" value="2',3'-CYCLIC-NUCLEOTIDE 2'-PHOSPHODIESTERASE"/>
    <property type="match status" value="1"/>
</dbReference>
<keyword evidence="9" id="KW-1185">Reference proteome</keyword>
<accession>A0A3T0D501</accession>
<feature type="binding site" evidence="7">
    <location>
        <position position="176"/>
    </location>
    <ligand>
        <name>Fe cation</name>
        <dbReference type="ChEBI" id="CHEBI:24875"/>
        <label>1</label>
    </ligand>
</feature>
<keyword evidence="4" id="KW-0408">Iron</keyword>
<feature type="binding site" evidence="7">
    <location>
        <position position="40"/>
    </location>
    <ligand>
        <name>Fe cation</name>
        <dbReference type="ChEBI" id="CHEBI:24875"/>
        <label>1</label>
    </ligand>
</feature>
<evidence type="ECO:0000256" key="1">
    <source>
        <dbReference type="ARBA" id="ARBA00001965"/>
    </source>
</evidence>
<comment type="similarity">
    <text evidence="5">Belongs to the YmdB-like family.</text>
</comment>
<keyword evidence="3" id="KW-0378">Hydrolase</keyword>
<evidence type="ECO:0000256" key="6">
    <source>
        <dbReference type="PIRSR" id="PIRSR004789-50"/>
    </source>
</evidence>
<dbReference type="KEGG" id="ccha:ELD05_05460"/>
<protein>
    <submittedName>
        <fullName evidence="8">TIGR00282 family metallophosphoesterase</fullName>
    </submittedName>
</protein>
<feature type="active site" description="Proton donor" evidence="6">
    <location>
        <position position="68"/>
    </location>
</feature>
<feature type="binding site" evidence="7">
    <location>
        <position position="39"/>
    </location>
    <ligand>
        <name>Fe cation</name>
        <dbReference type="ChEBI" id="CHEBI:24875"/>
        <label>1</label>
    </ligand>
</feature>
<evidence type="ECO:0000256" key="2">
    <source>
        <dbReference type="ARBA" id="ARBA00022723"/>
    </source>
</evidence>
<dbReference type="GO" id="GO:0046872">
    <property type="term" value="F:metal ion binding"/>
    <property type="evidence" value="ECO:0007669"/>
    <property type="project" value="UniProtKB-KW"/>
</dbReference>
<dbReference type="SUPFAM" id="SSF56300">
    <property type="entry name" value="Metallo-dependent phosphatases"/>
    <property type="match status" value="1"/>
</dbReference>
<proteinExistence type="inferred from homology"/>
<comment type="cofactor">
    <cofactor evidence="1">
        <name>Fe(3+)</name>
        <dbReference type="ChEBI" id="CHEBI:29034"/>
    </cofactor>
</comment>
<name>A0A3T0D501_9FIRM</name>
<evidence type="ECO:0000256" key="3">
    <source>
        <dbReference type="ARBA" id="ARBA00022801"/>
    </source>
</evidence>
<feature type="binding site" evidence="7">
    <location>
        <position position="149"/>
    </location>
    <ligand>
        <name>Fe cation</name>
        <dbReference type="ChEBI" id="CHEBI:24875"/>
        <label>2</label>
    </ligand>
</feature>
<feature type="binding site" evidence="7">
    <location>
        <position position="174"/>
    </location>
    <ligand>
        <name>Fe cation</name>
        <dbReference type="ChEBI" id="CHEBI:24875"/>
        <label>2</label>
    </ligand>
</feature>
<dbReference type="NCBIfam" id="TIGR00282">
    <property type="entry name" value="TIGR00282 family metallophosphoesterase"/>
    <property type="match status" value="1"/>
</dbReference>
<reference evidence="8 9" key="1">
    <citation type="submission" date="2018-12" db="EMBL/GenBank/DDBJ databases">
        <title>Genome sequence from the cellulolytic species, Caldicellulosiruptor changbaiensis.</title>
        <authorList>
            <person name="Blumer-Schuette S.E."/>
            <person name="Mendoza C."/>
        </authorList>
    </citation>
    <scope>NUCLEOTIDE SEQUENCE [LARGE SCALE GENOMIC DNA]</scope>
    <source>
        <strain evidence="8 9">CBS-Z</strain>
    </source>
</reference>
<dbReference type="InterPro" id="IPR029052">
    <property type="entry name" value="Metallo-depent_PP-like"/>
</dbReference>
<dbReference type="PIRSF" id="PIRSF004789">
    <property type="entry name" value="DR1281"/>
    <property type="match status" value="1"/>
</dbReference>
<dbReference type="Proteomes" id="UP000282930">
    <property type="component" value="Chromosome"/>
</dbReference>
<dbReference type="FunFam" id="3.60.21.10:FF:000016">
    <property type="entry name" value="Putative metallophosphoesterase"/>
    <property type="match status" value="1"/>
</dbReference>
<evidence type="ECO:0000256" key="4">
    <source>
        <dbReference type="ARBA" id="ARBA00023004"/>
    </source>
</evidence>
<feature type="binding site" evidence="7">
    <location>
        <position position="39"/>
    </location>
    <ligand>
        <name>Fe cation</name>
        <dbReference type="ChEBI" id="CHEBI:24875"/>
        <label>2</label>
    </ligand>
</feature>
<dbReference type="AlphaFoldDB" id="A0A3T0D501"/>